<comment type="caution">
    <text evidence="3">The sequence shown here is derived from an EMBL/GenBank/DDBJ whole genome shotgun (WGS) entry which is preliminary data.</text>
</comment>
<dbReference type="Proteomes" id="UP000637980">
    <property type="component" value="Unassembled WGS sequence"/>
</dbReference>
<accession>A0ABQ3ELL7</accession>
<dbReference type="EMBL" id="BMXE01000006">
    <property type="protein sequence ID" value="GHB40394.1"/>
    <property type="molecule type" value="Genomic_DNA"/>
</dbReference>
<dbReference type="InterPro" id="IPR003010">
    <property type="entry name" value="C-N_Hydrolase"/>
</dbReference>
<name>A0ABQ3ELL7_9HYPH</name>
<dbReference type="InterPro" id="IPR050345">
    <property type="entry name" value="Aliph_Amidase/BUP"/>
</dbReference>
<evidence type="ECO:0000259" key="2">
    <source>
        <dbReference type="PROSITE" id="PS50263"/>
    </source>
</evidence>
<feature type="domain" description="CN hydrolase" evidence="2">
    <location>
        <begin position="24"/>
        <end position="264"/>
    </location>
</feature>
<dbReference type="RefSeq" id="WP_308936437.1">
    <property type="nucleotide sequence ID" value="NZ_BMXE01000006.1"/>
</dbReference>
<dbReference type="Gene3D" id="3.60.110.10">
    <property type="entry name" value="Carbon-nitrogen hydrolase"/>
    <property type="match status" value="1"/>
</dbReference>
<sequence>MGQEDKKPIVMDKLPERVMQVSTVRIAATQAPEFLNDLSAALQFLRETSDQADAQNVHLLAFPEGFLQGYIIQEEQARELAIDVGSPRFQELLKEFPISGPMLVVGMIERAEGKLFNTAIVVKNQKLLGTYRKHYLLTGEAAFTEGQSVPVFEVQGLKFCINICYDMNFPDLADQVARQSADLIVCCANNMLKHEAAEKYRSLHNSVRGQRCQETGLWLISSDVTGERKGHLALGPTAVLNPKGSVVSQLPLGQVGLLVFDLPKTP</sequence>
<keyword evidence="1" id="KW-0378">Hydrolase</keyword>
<organism evidence="3 4">
    <name type="scientific">Pseudovibrio japonicus</name>
    <dbReference type="NCBI Taxonomy" id="366534"/>
    <lineage>
        <taxon>Bacteria</taxon>
        <taxon>Pseudomonadati</taxon>
        <taxon>Pseudomonadota</taxon>
        <taxon>Alphaproteobacteria</taxon>
        <taxon>Hyphomicrobiales</taxon>
        <taxon>Stappiaceae</taxon>
        <taxon>Pseudovibrio</taxon>
    </lineage>
</organism>
<dbReference type="PANTHER" id="PTHR43674:SF2">
    <property type="entry name" value="BETA-UREIDOPROPIONASE"/>
    <property type="match status" value="1"/>
</dbReference>
<dbReference type="InterPro" id="IPR036526">
    <property type="entry name" value="C-N_Hydrolase_sf"/>
</dbReference>
<evidence type="ECO:0000313" key="3">
    <source>
        <dbReference type="EMBL" id="GHB40394.1"/>
    </source>
</evidence>
<gene>
    <name evidence="3" type="ORF">GCM10007094_32160</name>
</gene>
<protein>
    <submittedName>
        <fullName evidence="3">Apolipoprotein N-acyltransferase</fullName>
    </submittedName>
</protein>
<dbReference type="Pfam" id="PF00795">
    <property type="entry name" value="CN_hydrolase"/>
    <property type="match status" value="1"/>
</dbReference>
<dbReference type="CDD" id="cd07197">
    <property type="entry name" value="nitrilase"/>
    <property type="match status" value="1"/>
</dbReference>
<proteinExistence type="predicted"/>
<dbReference type="PANTHER" id="PTHR43674">
    <property type="entry name" value="NITRILASE C965.09-RELATED"/>
    <property type="match status" value="1"/>
</dbReference>
<dbReference type="SUPFAM" id="SSF56317">
    <property type="entry name" value="Carbon-nitrogen hydrolase"/>
    <property type="match status" value="1"/>
</dbReference>
<dbReference type="PROSITE" id="PS50263">
    <property type="entry name" value="CN_HYDROLASE"/>
    <property type="match status" value="1"/>
</dbReference>
<evidence type="ECO:0000313" key="4">
    <source>
        <dbReference type="Proteomes" id="UP000637980"/>
    </source>
</evidence>
<reference evidence="4" key="1">
    <citation type="journal article" date="2019" name="Int. J. Syst. Evol. Microbiol.">
        <title>The Global Catalogue of Microorganisms (GCM) 10K type strain sequencing project: providing services to taxonomists for standard genome sequencing and annotation.</title>
        <authorList>
            <consortium name="The Broad Institute Genomics Platform"/>
            <consortium name="The Broad Institute Genome Sequencing Center for Infectious Disease"/>
            <person name="Wu L."/>
            <person name="Ma J."/>
        </authorList>
    </citation>
    <scope>NUCLEOTIDE SEQUENCE [LARGE SCALE GENOMIC DNA]</scope>
    <source>
        <strain evidence="4">KCTC 12861</strain>
    </source>
</reference>
<evidence type="ECO:0000256" key="1">
    <source>
        <dbReference type="ARBA" id="ARBA00022801"/>
    </source>
</evidence>
<keyword evidence="4" id="KW-1185">Reference proteome</keyword>